<dbReference type="PANTHER" id="PTHR43280:SF2">
    <property type="entry name" value="HTH-TYPE TRANSCRIPTIONAL REGULATOR EXSA"/>
    <property type="match status" value="1"/>
</dbReference>
<dbReference type="PANTHER" id="PTHR43280">
    <property type="entry name" value="ARAC-FAMILY TRANSCRIPTIONAL REGULATOR"/>
    <property type="match status" value="1"/>
</dbReference>
<dbReference type="EMBL" id="QLLL01000002">
    <property type="protein sequence ID" value="RAJ08635.1"/>
    <property type="molecule type" value="Genomic_DNA"/>
</dbReference>
<keyword evidence="2 5" id="KW-0238">DNA-binding</keyword>
<evidence type="ECO:0000256" key="2">
    <source>
        <dbReference type="ARBA" id="ARBA00023125"/>
    </source>
</evidence>
<name>A0A327QXE7_9BACT</name>
<dbReference type="OrthoDB" id="655946at2"/>
<feature type="domain" description="HTH araC/xylS-type" evidence="4">
    <location>
        <begin position="159"/>
        <end position="257"/>
    </location>
</feature>
<proteinExistence type="predicted"/>
<evidence type="ECO:0000313" key="5">
    <source>
        <dbReference type="EMBL" id="RAJ08635.1"/>
    </source>
</evidence>
<dbReference type="RefSeq" id="WP_111596765.1">
    <property type="nucleotide sequence ID" value="NZ_QLLL01000002.1"/>
</dbReference>
<dbReference type="Pfam" id="PF20240">
    <property type="entry name" value="DUF6597"/>
    <property type="match status" value="1"/>
</dbReference>
<dbReference type="SUPFAM" id="SSF46689">
    <property type="entry name" value="Homeodomain-like"/>
    <property type="match status" value="1"/>
</dbReference>
<keyword evidence="6" id="KW-1185">Reference proteome</keyword>
<dbReference type="SMART" id="SM00342">
    <property type="entry name" value="HTH_ARAC"/>
    <property type="match status" value="1"/>
</dbReference>
<dbReference type="InterPro" id="IPR046532">
    <property type="entry name" value="DUF6597"/>
</dbReference>
<evidence type="ECO:0000259" key="4">
    <source>
        <dbReference type="PROSITE" id="PS01124"/>
    </source>
</evidence>
<comment type="caution">
    <text evidence="5">The sequence shown here is derived from an EMBL/GenBank/DDBJ whole genome shotgun (WGS) entry which is preliminary data.</text>
</comment>
<protein>
    <submittedName>
        <fullName evidence="5">AraC-like DNA-binding protein</fullName>
    </submittedName>
</protein>
<dbReference type="GO" id="GO:0043565">
    <property type="term" value="F:sequence-specific DNA binding"/>
    <property type="evidence" value="ECO:0007669"/>
    <property type="project" value="InterPro"/>
</dbReference>
<evidence type="ECO:0000256" key="3">
    <source>
        <dbReference type="ARBA" id="ARBA00023163"/>
    </source>
</evidence>
<dbReference type="InterPro" id="IPR018060">
    <property type="entry name" value="HTH_AraC"/>
</dbReference>
<dbReference type="Proteomes" id="UP000249547">
    <property type="component" value="Unassembled WGS sequence"/>
</dbReference>
<evidence type="ECO:0000313" key="6">
    <source>
        <dbReference type="Proteomes" id="UP000249547"/>
    </source>
</evidence>
<dbReference type="InterPro" id="IPR009057">
    <property type="entry name" value="Homeodomain-like_sf"/>
</dbReference>
<gene>
    <name evidence="5" type="ORF">LX64_01289</name>
</gene>
<dbReference type="AlphaFoldDB" id="A0A327QXE7"/>
<reference evidence="5 6" key="1">
    <citation type="submission" date="2018-06" db="EMBL/GenBank/DDBJ databases">
        <title>Genomic Encyclopedia of Archaeal and Bacterial Type Strains, Phase II (KMG-II): from individual species to whole genera.</title>
        <authorList>
            <person name="Goeker M."/>
        </authorList>
    </citation>
    <scope>NUCLEOTIDE SEQUENCE [LARGE SCALE GENOMIC DNA]</scope>
    <source>
        <strain evidence="5 6">DSM 23857</strain>
    </source>
</reference>
<evidence type="ECO:0000256" key="1">
    <source>
        <dbReference type="ARBA" id="ARBA00023015"/>
    </source>
</evidence>
<keyword evidence="1" id="KW-0805">Transcription regulation</keyword>
<dbReference type="GO" id="GO:0003700">
    <property type="term" value="F:DNA-binding transcription factor activity"/>
    <property type="evidence" value="ECO:0007669"/>
    <property type="project" value="InterPro"/>
</dbReference>
<sequence length="273" mass="30659">MQFLPSASLAPYIKSYTFVTIEQDLNNEVFYPSGCVDLVMNVSSGSATTIINGRSKNTPSVELLGHLTLPTRLTVTKGTTVLITRIYPFASTLFVTDALTAFTNYATDLFDVHKQAYAELFSKLMEVHTMQAKVRVLEQYFLQLLQKNEHKLQKVNLVQQLSQCLVTNEDQRLDVRKLAQETGVSERYIQKLYAAHVGINPVALLAVTRFNKSVQMVLETSYSLTAIAYTCGYYDQAHFIREFKKFTGITPSGARRSLVKNGQAFQEAVNIGF</sequence>
<keyword evidence="3" id="KW-0804">Transcription</keyword>
<dbReference type="Gene3D" id="1.10.10.60">
    <property type="entry name" value="Homeodomain-like"/>
    <property type="match status" value="1"/>
</dbReference>
<dbReference type="PROSITE" id="PS01124">
    <property type="entry name" value="HTH_ARAC_FAMILY_2"/>
    <property type="match status" value="1"/>
</dbReference>
<accession>A0A327QXE7</accession>
<dbReference type="Pfam" id="PF12833">
    <property type="entry name" value="HTH_18"/>
    <property type="match status" value="1"/>
</dbReference>
<organism evidence="5 6">
    <name type="scientific">Chitinophaga skermanii</name>
    <dbReference type="NCBI Taxonomy" id="331697"/>
    <lineage>
        <taxon>Bacteria</taxon>
        <taxon>Pseudomonadati</taxon>
        <taxon>Bacteroidota</taxon>
        <taxon>Chitinophagia</taxon>
        <taxon>Chitinophagales</taxon>
        <taxon>Chitinophagaceae</taxon>
        <taxon>Chitinophaga</taxon>
    </lineage>
</organism>